<reference evidence="3" key="1">
    <citation type="submission" date="2019-02" db="EMBL/GenBank/DDBJ databases">
        <title>Complete genome sequence of Rhodoferax sp. Gr-4.</title>
        <authorList>
            <person name="Jin L."/>
        </authorList>
    </citation>
    <scope>NUCLEOTIDE SEQUENCE [LARGE SCALE GENOMIC DNA]</scope>
    <source>
        <strain evidence="3">Gr-4</strain>
    </source>
</reference>
<dbReference type="PANTHER" id="PTHR14097:SF8">
    <property type="entry name" value="NAD(P)-BINDING DOMAIN-CONTAINING PROTEIN"/>
    <property type="match status" value="1"/>
</dbReference>
<evidence type="ECO:0000313" key="2">
    <source>
        <dbReference type="EMBL" id="QDL56598.1"/>
    </source>
</evidence>
<reference evidence="3" key="2">
    <citation type="journal article" date="2020" name="Int. J. Syst. Evol. Microbiol.">
        <title>Genomic insights into a novel species Rhodoferax aquaticus sp. nov., isolated from freshwater.</title>
        <authorList>
            <person name="Li T."/>
            <person name="Zhuo Y."/>
            <person name="Jin C.Z."/>
            <person name="Wu X."/>
            <person name="Ko S.R."/>
            <person name="Jin F.J."/>
            <person name="Ahn C.Y."/>
            <person name="Oh H.M."/>
            <person name="Lee H.G."/>
            <person name="Jin L."/>
        </authorList>
    </citation>
    <scope>NUCLEOTIDE SEQUENCE [LARGE SCALE GENOMIC DNA]</scope>
    <source>
        <strain evidence="3">Gr-4</strain>
    </source>
</reference>
<dbReference type="InterPro" id="IPR016040">
    <property type="entry name" value="NAD(P)-bd_dom"/>
</dbReference>
<dbReference type="Pfam" id="PF13460">
    <property type="entry name" value="NAD_binding_10"/>
    <property type="match status" value="1"/>
</dbReference>
<name>A0A515EVD2_9BURK</name>
<evidence type="ECO:0000259" key="1">
    <source>
        <dbReference type="Pfam" id="PF13460"/>
    </source>
</evidence>
<evidence type="ECO:0000313" key="3">
    <source>
        <dbReference type="Proteomes" id="UP000317365"/>
    </source>
</evidence>
<organism evidence="2 3">
    <name type="scientific">Rhodoferax aquaticus</name>
    <dbReference type="NCBI Taxonomy" id="2527691"/>
    <lineage>
        <taxon>Bacteria</taxon>
        <taxon>Pseudomonadati</taxon>
        <taxon>Pseudomonadota</taxon>
        <taxon>Betaproteobacteria</taxon>
        <taxon>Burkholderiales</taxon>
        <taxon>Comamonadaceae</taxon>
        <taxon>Rhodoferax</taxon>
    </lineage>
</organism>
<dbReference type="AlphaFoldDB" id="A0A515EVD2"/>
<dbReference type="InterPro" id="IPR036291">
    <property type="entry name" value="NAD(P)-bd_dom_sf"/>
</dbReference>
<protein>
    <recommendedName>
        <fullName evidence="1">NAD(P)-binding domain-containing protein</fullName>
    </recommendedName>
</protein>
<feature type="domain" description="NAD(P)-binding" evidence="1">
    <location>
        <begin position="3"/>
        <end position="116"/>
    </location>
</feature>
<dbReference type="PANTHER" id="PTHR14097">
    <property type="entry name" value="OXIDOREDUCTASE HTATIP2"/>
    <property type="match status" value="1"/>
</dbReference>
<dbReference type="Gene3D" id="3.40.50.720">
    <property type="entry name" value="NAD(P)-binding Rossmann-like Domain"/>
    <property type="match status" value="1"/>
</dbReference>
<dbReference type="EMBL" id="CP036282">
    <property type="protein sequence ID" value="QDL56598.1"/>
    <property type="molecule type" value="Genomic_DNA"/>
</dbReference>
<accession>A0A515EVD2</accession>
<dbReference type="KEGG" id="rhg:EXZ61_00740"/>
<dbReference type="Proteomes" id="UP000317365">
    <property type="component" value="Chromosome"/>
</dbReference>
<keyword evidence="3" id="KW-1185">Reference proteome</keyword>
<proteinExistence type="predicted"/>
<gene>
    <name evidence="2" type="ORF">EXZ61_00740</name>
</gene>
<sequence>MLGASGAVGGQALKALIALSEVDQVTLLNRKNVAGVSDARVHQHTVDVLEPTSYAHLLKGHTTAICTLGVGQPSVISKAEFVRIDKDAVLAFATACKQAGVRHFELLGSVGANAKSASLYLRTKGELEQGLLALGFHRLSLFQPSMILTPTNRYGVQQAITLAVWPHLQPVLAGPLRKYRGIPVETLGAAFARNLLQERYGNEVLHWDDFTALTR</sequence>
<dbReference type="SUPFAM" id="SSF51735">
    <property type="entry name" value="NAD(P)-binding Rossmann-fold domains"/>
    <property type="match status" value="1"/>
</dbReference>